<dbReference type="AlphaFoldDB" id="A0A9P3G9L9"/>
<dbReference type="PANTHER" id="PTHR32046:SF11">
    <property type="entry name" value="IMMUNE-ASSOCIATED NUCLEOTIDE-BINDING PROTEIN 10-LIKE"/>
    <property type="match status" value="1"/>
</dbReference>
<keyword evidence="4" id="KW-1185">Reference proteome</keyword>
<evidence type="ECO:0000313" key="3">
    <source>
        <dbReference type="EMBL" id="GJE89955.1"/>
    </source>
</evidence>
<dbReference type="InterPro" id="IPR006073">
    <property type="entry name" value="GTP-bd"/>
</dbReference>
<dbReference type="OrthoDB" id="8954335at2759"/>
<evidence type="ECO:0000313" key="4">
    <source>
        <dbReference type="Proteomes" id="UP000703269"/>
    </source>
</evidence>
<dbReference type="PANTHER" id="PTHR32046">
    <property type="entry name" value="G DOMAIN-CONTAINING PROTEIN"/>
    <property type="match status" value="1"/>
</dbReference>
<evidence type="ECO:0000259" key="2">
    <source>
        <dbReference type="Pfam" id="PF01926"/>
    </source>
</evidence>
<dbReference type="SUPFAM" id="SSF52540">
    <property type="entry name" value="P-loop containing nucleoside triphosphate hydrolases"/>
    <property type="match status" value="1"/>
</dbReference>
<dbReference type="Pfam" id="PF01926">
    <property type="entry name" value="MMR_HSR1"/>
    <property type="match status" value="1"/>
</dbReference>
<dbReference type="GO" id="GO:0005525">
    <property type="term" value="F:GTP binding"/>
    <property type="evidence" value="ECO:0007669"/>
    <property type="project" value="InterPro"/>
</dbReference>
<comment type="caution">
    <text evidence="3">The sequence shown here is derived from an EMBL/GenBank/DDBJ whole genome shotgun (WGS) entry which is preliminary data.</text>
</comment>
<gene>
    <name evidence="3" type="ORF">PsYK624_060690</name>
</gene>
<dbReference type="EMBL" id="BPQB01000014">
    <property type="protein sequence ID" value="GJE89955.1"/>
    <property type="molecule type" value="Genomic_DNA"/>
</dbReference>
<dbReference type="CDD" id="cd00882">
    <property type="entry name" value="Ras_like_GTPase"/>
    <property type="match status" value="1"/>
</dbReference>
<evidence type="ECO:0000256" key="1">
    <source>
        <dbReference type="SAM" id="Coils"/>
    </source>
</evidence>
<keyword evidence="1" id="KW-0175">Coiled coil</keyword>
<dbReference type="InterPro" id="IPR027417">
    <property type="entry name" value="P-loop_NTPase"/>
</dbReference>
<protein>
    <submittedName>
        <fullName evidence="3">GTPase domain-containing protein</fullName>
    </submittedName>
</protein>
<dbReference type="Proteomes" id="UP000703269">
    <property type="component" value="Unassembled WGS sequence"/>
</dbReference>
<feature type="domain" description="G" evidence="2">
    <location>
        <begin position="25"/>
        <end position="89"/>
    </location>
</feature>
<accession>A0A9P3G9L9</accession>
<reference evidence="3 4" key="1">
    <citation type="submission" date="2021-08" db="EMBL/GenBank/DDBJ databases">
        <title>Draft Genome Sequence of Phanerochaete sordida strain YK-624.</title>
        <authorList>
            <person name="Mori T."/>
            <person name="Dohra H."/>
            <person name="Suzuki T."/>
            <person name="Kawagishi H."/>
            <person name="Hirai H."/>
        </authorList>
    </citation>
    <scope>NUCLEOTIDE SEQUENCE [LARGE SCALE GENOMIC DNA]</scope>
    <source>
        <strain evidence="3 4">YK-624</strain>
    </source>
</reference>
<name>A0A9P3G9L9_9APHY</name>
<dbReference type="Gene3D" id="3.40.50.300">
    <property type="entry name" value="P-loop containing nucleotide triphosphate hydrolases"/>
    <property type="match status" value="1"/>
</dbReference>
<proteinExistence type="predicted"/>
<sequence length="348" mass="38659">MSKRSSAKGEPRAANKRVNEKEVLIAVMGATGTGKSTFINHLSGAKLQVSDGIESCTSDVQATPPFQMFGMTVKLIDTPGFDDTTQSDAEILERIATYLTETYKEDVKLNGIIYLYRISDMRLGGIARRNFGMFRKLCGDDALSNVAVVTTMWDTVEESMATRREEQLKTNAQLFAPVLAQGAKMYRHYGRVETAQAVLRPMTDMAPRAFLIQEEIVDEGKKLGETAAGTELDSKLEAALKQQVQQLQRAQEDMQRAFEERDTAMQKELASVRTDIQENITRIEGQRDRLASSNVLGDLQATLRRVENGISAEQTRPRDYGRPAGTFSDIGSAVGGFWDKVLRTERKG</sequence>
<feature type="coiled-coil region" evidence="1">
    <location>
        <begin position="233"/>
        <end position="267"/>
    </location>
</feature>
<organism evidence="3 4">
    <name type="scientific">Phanerochaete sordida</name>
    <dbReference type="NCBI Taxonomy" id="48140"/>
    <lineage>
        <taxon>Eukaryota</taxon>
        <taxon>Fungi</taxon>
        <taxon>Dikarya</taxon>
        <taxon>Basidiomycota</taxon>
        <taxon>Agaricomycotina</taxon>
        <taxon>Agaricomycetes</taxon>
        <taxon>Polyporales</taxon>
        <taxon>Phanerochaetaceae</taxon>
        <taxon>Phanerochaete</taxon>
    </lineage>
</organism>